<keyword evidence="1" id="KW-0812">Transmembrane</keyword>
<dbReference type="Proteomes" id="UP000034364">
    <property type="component" value="Unassembled WGS sequence"/>
</dbReference>
<gene>
    <name evidence="2" type="ORF">UX87_C0004G0010</name>
</gene>
<dbReference type="EMBL" id="LCNV01000004">
    <property type="protein sequence ID" value="KKU64772.1"/>
    <property type="molecule type" value="Genomic_DNA"/>
</dbReference>
<organism evidence="2 3">
    <name type="scientific">Candidatus Amesbacteria bacterium GW2011_GWA1_47_16</name>
    <dbReference type="NCBI Taxonomy" id="1618353"/>
    <lineage>
        <taxon>Bacteria</taxon>
        <taxon>Candidatus Amesiibacteriota</taxon>
    </lineage>
</organism>
<evidence type="ECO:0000313" key="3">
    <source>
        <dbReference type="Proteomes" id="UP000034364"/>
    </source>
</evidence>
<evidence type="ECO:0000313" key="2">
    <source>
        <dbReference type="EMBL" id="KKU64772.1"/>
    </source>
</evidence>
<name>A0A0G1S5S4_9BACT</name>
<proteinExistence type="predicted"/>
<sequence>MAKTNRKGIGDDLPVRFATVAVLAAILVAVVQFALASRQSKTVVEAVGYGTP</sequence>
<comment type="caution">
    <text evidence="2">The sequence shown here is derived from an EMBL/GenBank/DDBJ whole genome shotgun (WGS) entry which is preliminary data.</text>
</comment>
<keyword evidence="1" id="KW-0472">Membrane</keyword>
<keyword evidence="1" id="KW-1133">Transmembrane helix</keyword>
<accession>A0A0G1S5S4</accession>
<feature type="transmembrane region" description="Helical" evidence="1">
    <location>
        <begin position="15"/>
        <end position="35"/>
    </location>
</feature>
<reference evidence="2 3" key="1">
    <citation type="journal article" date="2015" name="Nature">
        <title>rRNA introns, odd ribosomes, and small enigmatic genomes across a large radiation of phyla.</title>
        <authorList>
            <person name="Brown C.T."/>
            <person name="Hug L.A."/>
            <person name="Thomas B.C."/>
            <person name="Sharon I."/>
            <person name="Castelle C.J."/>
            <person name="Singh A."/>
            <person name="Wilkins M.J."/>
            <person name="Williams K.H."/>
            <person name="Banfield J.F."/>
        </authorList>
    </citation>
    <scope>NUCLEOTIDE SEQUENCE [LARGE SCALE GENOMIC DNA]</scope>
</reference>
<evidence type="ECO:0000256" key="1">
    <source>
        <dbReference type="SAM" id="Phobius"/>
    </source>
</evidence>
<protein>
    <submittedName>
        <fullName evidence="2">Uncharacterized protein</fullName>
    </submittedName>
</protein>
<dbReference type="AlphaFoldDB" id="A0A0G1S5S4"/>